<evidence type="ECO:0000313" key="2">
    <source>
        <dbReference type="Proteomes" id="UP000070456"/>
    </source>
</evidence>
<reference evidence="1 2" key="1">
    <citation type="submission" date="2015-12" db="EMBL/GenBank/DDBJ databases">
        <title>Draft genome sequence of the thermoanaerobe Thermotalea metallivorans, an isolate from the runoff channel of the Great Artesian Basin, Australia.</title>
        <authorList>
            <person name="Patel B.K."/>
        </authorList>
    </citation>
    <scope>NUCLEOTIDE SEQUENCE [LARGE SCALE GENOMIC DNA]</scope>
    <source>
        <strain evidence="1 2">B2-1</strain>
    </source>
</reference>
<dbReference type="AlphaFoldDB" id="A0A140L7Y9"/>
<dbReference type="EMBL" id="LOEE01000024">
    <property type="protein sequence ID" value="KXG76664.1"/>
    <property type="molecule type" value="Genomic_DNA"/>
</dbReference>
<comment type="caution">
    <text evidence="1">The sequence shown here is derived from an EMBL/GenBank/DDBJ whole genome shotgun (WGS) entry which is preliminary data.</text>
</comment>
<protein>
    <recommendedName>
        <fullName evidence="3">DUF3793 domain-containing protein</fullName>
    </recommendedName>
</protein>
<dbReference type="Pfam" id="PF12672">
    <property type="entry name" value="DUF3793"/>
    <property type="match status" value="1"/>
</dbReference>
<keyword evidence="2" id="KW-1185">Reference proteome</keyword>
<dbReference type="OrthoDB" id="5393676at2"/>
<dbReference type="InterPro" id="IPR024523">
    <property type="entry name" value="DUF3793"/>
</dbReference>
<dbReference type="Proteomes" id="UP000070456">
    <property type="component" value="Unassembled WGS sequence"/>
</dbReference>
<dbReference type="STRING" id="520762.AN619_08830"/>
<proteinExistence type="predicted"/>
<organism evidence="1 2">
    <name type="scientific">Thermotalea metallivorans</name>
    <dbReference type="NCBI Taxonomy" id="520762"/>
    <lineage>
        <taxon>Bacteria</taxon>
        <taxon>Bacillati</taxon>
        <taxon>Bacillota</taxon>
        <taxon>Clostridia</taxon>
        <taxon>Peptostreptococcales</taxon>
        <taxon>Thermotaleaceae</taxon>
        <taxon>Thermotalea</taxon>
    </lineage>
</organism>
<dbReference type="PATRIC" id="fig|520762.4.peg.984"/>
<sequence length="198" mass="23077">MTAMCKNASCCMDSPDEFIKWLMEILGPVLFHVKPSELLSFPLCDANTHAKLHKIEEIFNKCQKIAYEIFEYNKKSVKVMFYNPMLMDAVLKDHRNLKFLVQRGYPERYNLELYLDCLIQKMKEGNIPDEIGVFLGYPLKDVIGFIGHPSLKLTKVRGWRIYGNSRLSDLRYKEFVNAKSKMKTLLDHYSPQTIILTA</sequence>
<evidence type="ECO:0000313" key="1">
    <source>
        <dbReference type="EMBL" id="KXG76664.1"/>
    </source>
</evidence>
<name>A0A140L7Y9_9FIRM</name>
<gene>
    <name evidence="1" type="ORF">AN619_08830</name>
</gene>
<dbReference type="RefSeq" id="WP_068555265.1">
    <property type="nucleotide sequence ID" value="NZ_LOEE01000024.1"/>
</dbReference>
<accession>A0A140L7Y9</accession>
<evidence type="ECO:0008006" key="3">
    <source>
        <dbReference type="Google" id="ProtNLM"/>
    </source>
</evidence>